<protein>
    <recommendedName>
        <fullName evidence="3">Macro domain-containing protein</fullName>
    </recommendedName>
</protein>
<dbReference type="PANTHER" id="PTHR11106:SF27">
    <property type="entry name" value="MACRO DOMAIN-CONTAINING PROTEIN"/>
    <property type="match status" value="1"/>
</dbReference>
<dbReference type="EMBL" id="CAJPIZ010011284">
    <property type="protein sequence ID" value="CAG2113054.1"/>
    <property type="molecule type" value="Genomic_DNA"/>
</dbReference>
<organism evidence="4">
    <name type="scientific">Medioppia subpectinata</name>
    <dbReference type="NCBI Taxonomy" id="1979941"/>
    <lineage>
        <taxon>Eukaryota</taxon>
        <taxon>Metazoa</taxon>
        <taxon>Ecdysozoa</taxon>
        <taxon>Arthropoda</taxon>
        <taxon>Chelicerata</taxon>
        <taxon>Arachnida</taxon>
        <taxon>Acari</taxon>
        <taxon>Acariformes</taxon>
        <taxon>Sarcoptiformes</taxon>
        <taxon>Oribatida</taxon>
        <taxon>Brachypylina</taxon>
        <taxon>Oppioidea</taxon>
        <taxon>Oppiidae</taxon>
        <taxon>Medioppia</taxon>
    </lineage>
</organism>
<dbReference type="EMBL" id="OC865859">
    <property type="protein sequence ID" value="CAD7632624.1"/>
    <property type="molecule type" value="Genomic_DNA"/>
</dbReference>
<dbReference type="GO" id="GO:0005654">
    <property type="term" value="C:nucleoplasm"/>
    <property type="evidence" value="ECO:0007669"/>
    <property type="project" value="TreeGrafter"/>
</dbReference>
<dbReference type="SMART" id="SM00506">
    <property type="entry name" value="A1pp"/>
    <property type="match status" value="1"/>
</dbReference>
<feature type="transmembrane region" description="Helical" evidence="2">
    <location>
        <begin position="389"/>
        <end position="410"/>
    </location>
</feature>
<reference evidence="4" key="1">
    <citation type="submission" date="2020-11" db="EMBL/GenBank/DDBJ databases">
        <authorList>
            <person name="Tran Van P."/>
        </authorList>
    </citation>
    <scope>NUCLEOTIDE SEQUENCE</scope>
</reference>
<keyword evidence="2" id="KW-0472">Membrane</keyword>
<feature type="domain" description="Macro" evidence="3">
    <location>
        <begin position="63"/>
        <end position="232"/>
    </location>
</feature>
<dbReference type="GO" id="GO:0006974">
    <property type="term" value="P:DNA damage response"/>
    <property type="evidence" value="ECO:0007669"/>
    <property type="project" value="TreeGrafter"/>
</dbReference>
<feature type="region of interest" description="Disordered" evidence="1">
    <location>
        <begin position="239"/>
        <end position="269"/>
    </location>
</feature>
<evidence type="ECO:0000313" key="5">
    <source>
        <dbReference type="Proteomes" id="UP000759131"/>
    </source>
</evidence>
<gene>
    <name evidence="4" type="ORF">OSB1V03_LOCUS13026</name>
</gene>
<dbReference type="InterPro" id="IPR043472">
    <property type="entry name" value="Macro_dom-like"/>
</dbReference>
<dbReference type="SUPFAM" id="SSF52949">
    <property type="entry name" value="Macro domain-like"/>
    <property type="match status" value="1"/>
</dbReference>
<evidence type="ECO:0000313" key="4">
    <source>
        <dbReference type="EMBL" id="CAD7632624.1"/>
    </source>
</evidence>
<feature type="transmembrane region" description="Helical" evidence="2">
    <location>
        <begin position="499"/>
        <end position="518"/>
    </location>
</feature>
<dbReference type="PANTHER" id="PTHR11106">
    <property type="entry name" value="GANGLIOSIDE INDUCED DIFFERENTIATION ASSOCIATED PROTEIN 2-RELATED"/>
    <property type="match status" value="1"/>
</dbReference>
<dbReference type="Proteomes" id="UP000759131">
    <property type="component" value="Unassembled WGS sequence"/>
</dbReference>
<dbReference type="Pfam" id="PF01661">
    <property type="entry name" value="Macro"/>
    <property type="match status" value="1"/>
</dbReference>
<name>A0A7R9L289_9ACAR</name>
<evidence type="ECO:0000256" key="2">
    <source>
        <dbReference type="SAM" id="Phobius"/>
    </source>
</evidence>
<feature type="transmembrane region" description="Helical" evidence="2">
    <location>
        <begin position="352"/>
        <end position="369"/>
    </location>
</feature>
<dbReference type="PROSITE" id="PS51154">
    <property type="entry name" value="MACRO"/>
    <property type="match status" value="1"/>
</dbReference>
<feature type="transmembrane region" description="Helical" evidence="2">
    <location>
        <begin position="422"/>
        <end position="453"/>
    </location>
</feature>
<proteinExistence type="predicted"/>
<dbReference type="CDD" id="cd02908">
    <property type="entry name" value="Macro_OAADPr_deacetylase"/>
    <property type="match status" value="1"/>
</dbReference>
<keyword evidence="2" id="KW-1133">Transmembrane helix</keyword>
<dbReference type="Gene3D" id="3.40.220.10">
    <property type="entry name" value="Leucine Aminopeptidase, subunit E, domain 1"/>
    <property type="match status" value="1"/>
</dbReference>
<feature type="compositionally biased region" description="Low complexity" evidence="1">
    <location>
        <begin position="247"/>
        <end position="263"/>
    </location>
</feature>
<dbReference type="OrthoDB" id="6133115at2759"/>
<feature type="non-terminal residue" evidence="4">
    <location>
        <position position="1"/>
    </location>
</feature>
<dbReference type="GO" id="GO:0140293">
    <property type="term" value="F:ADP-ribosylglutamate hydrolase activity"/>
    <property type="evidence" value="ECO:0007669"/>
    <property type="project" value="TreeGrafter"/>
</dbReference>
<evidence type="ECO:0000256" key="1">
    <source>
        <dbReference type="SAM" id="MobiDB-lite"/>
    </source>
</evidence>
<sequence length="611" mass="68547">MVKKKTAKQHVQHCMGWSYHNNKERYMNMPIDQKRREYRCRDNYFTLDHLPTWEQYTRGLPKPPEFPVNTKINEKVTVFTGDIVALEVDAIVNAANPDLRGGGGVDEVIHRAAGKGMLQSECRTLNGCATGMSKITGDIIHTVGPVGENPDQLASSYTTSLDLMLQHQLRSIAFPCISTGVYGYPNENAAHIALRAVRVWLEVNSAAIDRIIFCLFQDKDIAIYKQLMPFYFPYKTGKNDHEQNNQSSGNIASKANSNAKPNNVGWRDQSPDRVTAIDHSLMASHVPITIMHVFENNHHVDVLHIRPCPLPNISQHGIIPLVYSNNKHVGIRVRRIISKQTRVPIMLLRMRLFIAIIVAVMMITGRRLIDMINGLFNGDSNDSHINYYHIVAFTAIICICYAVAGVLVGVSETVLANYEQTYVAYIAAAVGSIIAALTTGVNTVCFTVLLMIISQLYVTKITQQTTLVKQYEPMGLVGEKIIEIRDSMTMLSQLIGNQLLVKIGYGAIMTSCVMFSLAQNMRHQPPDRMVIASLTLQLIPVMLDMFMVSQCSQRVIDAADALCMAMESRMSSEYGDIRENDRDRLQYDLVRNVCHDRFVFKAANICRISTS</sequence>
<dbReference type="AlphaFoldDB" id="A0A7R9L289"/>
<dbReference type="GO" id="GO:0042278">
    <property type="term" value="P:purine nucleoside metabolic process"/>
    <property type="evidence" value="ECO:0007669"/>
    <property type="project" value="TreeGrafter"/>
</dbReference>
<accession>A0A7R9L289</accession>
<dbReference type="InterPro" id="IPR002589">
    <property type="entry name" value="Macro_dom"/>
</dbReference>
<dbReference type="GO" id="GO:0140291">
    <property type="term" value="P:peptidyl-glutamate ADP-deribosylation"/>
    <property type="evidence" value="ECO:0007669"/>
    <property type="project" value="TreeGrafter"/>
</dbReference>
<keyword evidence="2" id="KW-0812">Transmembrane</keyword>
<keyword evidence="5" id="KW-1185">Reference proteome</keyword>
<evidence type="ECO:0000259" key="3">
    <source>
        <dbReference type="PROSITE" id="PS51154"/>
    </source>
</evidence>